<organism evidence="1 2">
    <name type="scientific">Enterococcus pallens ATCC BAA-351</name>
    <dbReference type="NCBI Taxonomy" id="1158607"/>
    <lineage>
        <taxon>Bacteria</taxon>
        <taxon>Bacillati</taxon>
        <taxon>Bacillota</taxon>
        <taxon>Bacilli</taxon>
        <taxon>Lactobacillales</taxon>
        <taxon>Enterococcaceae</taxon>
        <taxon>Enterococcus</taxon>
    </lineage>
</organism>
<accession>R2T3L4</accession>
<dbReference type="RefSeq" id="WP_010756748.1">
    <property type="nucleotide sequence ID" value="NZ_ASWD01000006.1"/>
</dbReference>
<dbReference type="EMBL" id="AJAQ01000014">
    <property type="protein sequence ID" value="EOH94829.1"/>
    <property type="molecule type" value="Genomic_DNA"/>
</dbReference>
<evidence type="ECO:0000313" key="1">
    <source>
        <dbReference type="EMBL" id="EOH94829.1"/>
    </source>
</evidence>
<sequence>MKVQIEGTPEEIAELLQAIRSSEERSKCIEVSLSNNSISELIKVVHDPKRVNYQSIQPLNL</sequence>
<gene>
    <name evidence="1" type="ORF">UAU_01751</name>
</gene>
<keyword evidence="2" id="KW-1185">Reference proteome</keyword>
<proteinExistence type="predicted"/>
<dbReference type="AlphaFoldDB" id="R2T3L4"/>
<comment type="caution">
    <text evidence="1">The sequence shown here is derived from an EMBL/GenBank/DDBJ whole genome shotgun (WGS) entry which is preliminary data.</text>
</comment>
<reference evidence="1 2" key="1">
    <citation type="submission" date="2013-02" db="EMBL/GenBank/DDBJ databases">
        <title>The Genome Sequence of Enterococcus pallens BAA-351.</title>
        <authorList>
            <consortium name="The Broad Institute Genome Sequencing Platform"/>
            <consortium name="The Broad Institute Genome Sequencing Center for Infectious Disease"/>
            <person name="Earl A.M."/>
            <person name="Gilmore M.S."/>
            <person name="Lebreton F."/>
            <person name="Walker B."/>
            <person name="Young S.K."/>
            <person name="Zeng Q."/>
            <person name="Gargeya S."/>
            <person name="Fitzgerald M."/>
            <person name="Haas B."/>
            <person name="Abouelleil A."/>
            <person name="Alvarado L."/>
            <person name="Arachchi H.M."/>
            <person name="Berlin A.M."/>
            <person name="Chapman S.B."/>
            <person name="Dewar J."/>
            <person name="Goldberg J."/>
            <person name="Griggs A."/>
            <person name="Gujja S."/>
            <person name="Hansen M."/>
            <person name="Howarth C."/>
            <person name="Imamovic A."/>
            <person name="Larimer J."/>
            <person name="McCowan C."/>
            <person name="Murphy C."/>
            <person name="Neiman D."/>
            <person name="Pearson M."/>
            <person name="Priest M."/>
            <person name="Roberts A."/>
            <person name="Saif S."/>
            <person name="Shea T."/>
            <person name="Sisk P."/>
            <person name="Sykes S."/>
            <person name="Wortman J."/>
            <person name="Nusbaum C."/>
            <person name="Birren B."/>
        </authorList>
    </citation>
    <scope>NUCLEOTIDE SEQUENCE [LARGE SCALE GENOMIC DNA]</scope>
    <source>
        <strain evidence="1 2">ATCC BAA-351</strain>
    </source>
</reference>
<evidence type="ECO:0000313" key="2">
    <source>
        <dbReference type="Proteomes" id="UP000013782"/>
    </source>
</evidence>
<name>R2T3L4_9ENTE</name>
<protein>
    <submittedName>
        <fullName evidence="1">Uncharacterized protein</fullName>
    </submittedName>
</protein>
<dbReference type="Proteomes" id="UP000013782">
    <property type="component" value="Unassembled WGS sequence"/>
</dbReference>
<dbReference type="HOGENOM" id="CLU_2915375_0_0_9"/>